<evidence type="ECO:0000313" key="3">
    <source>
        <dbReference type="EMBL" id="MBP2478882.1"/>
    </source>
</evidence>
<organism evidence="3 4">
    <name type="scientific">Crossiella equi</name>
    <dbReference type="NCBI Taxonomy" id="130796"/>
    <lineage>
        <taxon>Bacteria</taxon>
        <taxon>Bacillati</taxon>
        <taxon>Actinomycetota</taxon>
        <taxon>Actinomycetes</taxon>
        <taxon>Pseudonocardiales</taxon>
        <taxon>Pseudonocardiaceae</taxon>
        <taxon>Crossiella</taxon>
    </lineage>
</organism>
<comment type="caution">
    <text evidence="3">The sequence shown here is derived from an EMBL/GenBank/DDBJ whole genome shotgun (WGS) entry which is preliminary data.</text>
</comment>
<dbReference type="Proteomes" id="UP001519363">
    <property type="component" value="Unassembled WGS sequence"/>
</dbReference>
<dbReference type="InterPro" id="IPR025406">
    <property type="entry name" value="DUF4132"/>
</dbReference>
<reference evidence="3 4" key="1">
    <citation type="submission" date="2021-03" db="EMBL/GenBank/DDBJ databases">
        <title>Sequencing the genomes of 1000 actinobacteria strains.</title>
        <authorList>
            <person name="Klenk H.-P."/>
        </authorList>
    </citation>
    <scope>NUCLEOTIDE SEQUENCE [LARGE SCALE GENOMIC DNA]</scope>
    <source>
        <strain evidence="3 4">DSM 44580</strain>
    </source>
</reference>
<protein>
    <recommendedName>
        <fullName evidence="2">DUF4132 domain-containing protein</fullName>
    </recommendedName>
</protein>
<feature type="domain" description="DUF4132" evidence="2">
    <location>
        <begin position="805"/>
        <end position="984"/>
    </location>
</feature>
<dbReference type="EMBL" id="JAGIOO010000001">
    <property type="protein sequence ID" value="MBP2478882.1"/>
    <property type="molecule type" value="Genomic_DNA"/>
</dbReference>
<evidence type="ECO:0000256" key="1">
    <source>
        <dbReference type="SAM" id="MobiDB-lite"/>
    </source>
</evidence>
<dbReference type="RefSeq" id="WP_143342790.1">
    <property type="nucleotide sequence ID" value="NZ_JAGIOO010000001.1"/>
</dbReference>
<gene>
    <name evidence="3" type="ORF">JOF53_007754</name>
</gene>
<feature type="region of interest" description="Disordered" evidence="1">
    <location>
        <begin position="803"/>
        <end position="822"/>
    </location>
</feature>
<evidence type="ECO:0000313" key="4">
    <source>
        <dbReference type="Proteomes" id="UP001519363"/>
    </source>
</evidence>
<dbReference type="Pfam" id="PF13569">
    <property type="entry name" value="DUF4132"/>
    <property type="match status" value="1"/>
</dbReference>
<name>A0ABS5AQP1_9PSEU</name>
<proteinExistence type="predicted"/>
<evidence type="ECO:0000259" key="2">
    <source>
        <dbReference type="Pfam" id="PF13569"/>
    </source>
</evidence>
<accession>A0ABS5AQP1</accession>
<sequence>MQQGDVVGDGFAMPGEWLRHCHPRRGLASSATVTLDERNVETAKAASESAEFRDRLERAIAYETSDARLAEAGRAYLAGAVDPLGAAVAMVLAPYDRGDSLADFADLWVAEHGVVFAVRAVCALLEAELCHVPTDLRSVWDLELRRPERPEHNWHHSAIATATRVRALLAAASAEDYLAATEVLAELRCDDARRVLAAYLVPTRQDWVEQVLAESQLLGGHVFGRMVACSVSTTAQVAALPGNALGEGELHTVLEAVGPAIAPYAAKLGAYDVLAALPTDEAFGLLLARCAEKAARELVRTRLAEQPLTGLRLLARSNGLASAMLFHPHALACADLVATADLPADVRAKVEEVCRGRVADAPGHALPPVLADPPWLRERSADVRLSLKVPDSTALQWQPGEREAWRDVPRWVSWQQHWETEEFAAGGLRAEDERRLVVNAPEDLVRPLLASWRPTGHQYVEQTTKLLAARFGLDALPVLLHFAKTAPVTSCAALLPFRDRGIAHLMANWLVHGRGTRPVAQAWFARHGTDGLVHLVPTAFGKPGKERRTAELALHQLAGRGMAERIREAGRRAGAEHAVAGLLATDPLVRAAAVVPELPEWVNPAILPQIRLRGHEGALSAAATRNVATVFALSTVEEQYPGLPLVRAACDPESLAGFAWRLFEQWRLAGHPMEHNWALTVLGWVGTDDTAARLAPVIRAWPGESGHQRAVLGLDLLARIGTDAALAQLSSIALKVKFKALRERAVAKVDEVAAELGLSAERLGDRLVPDLGLDEHGSLRLDYGTRVFTVGFDERLTPYVLDGDGKRRRDLPKPGAQDDPELAPAAHKRFGQLKKDVRALAGEQLPRLERAMGTRRRWGAGEFRALFLGHPLLCHLARRLVWLVEHDGQVLGGFRVTEERTLVDEHDQPRALPEDARVGIAHPVELTGNWGEVFARHGIPQPFPQLDRPVHALTEDERARGELPRFHGVTVPVGRLLGLTRKGWVRGTPLDAGVERWISRPVPGGFVVLDLDPGIVVGEVDFNPEQTIRKAFLAVEETSHCLARLASRDFPDLDPVTASEVLADLVGIVS</sequence>
<keyword evidence="4" id="KW-1185">Reference proteome</keyword>